<feature type="site" description="Important for catalytic activity" evidence="8">
    <location>
        <position position="141"/>
    </location>
</feature>
<dbReference type="Pfam" id="PF02737">
    <property type="entry name" value="3HCDH_N"/>
    <property type="match status" value="1"/>
</dbReference>
<dbReference type="Gene3D" id="1.10.1040.10">
    <property type="entry name" value="N-(1-d-carboxylethyl)-l-norvaline Dehydrogenase, domain 2"/>
    <property type="match status" value="1"/>
</dbReference>
<comment type="pathway">
    <text evidence="1">Lipid metabolism; fatty acid beta-oxidation.</text>
</comment>
<dbReference type="GO" id="GO:0006635">
    <property type="term" value="P:fatty acid beta-oxidation"/>
    <property type="evidence" value="ECO:0007669"/>
    <property type="project" value="TreeGrafter"/>
</dbReference>
<dbReference type="InterPro" id="IPR006108">
    <property type="entry name" value="3HC_DH_C"/>
</dbReference>
<reference evidence="12 13" key="2">
    <citation type="journal article" date="2021" name="Int. J. Food Microbiol.">
        <title>Safety demonstration of a microbial species for use in the food chain: Weissella confusa.</title>
        <authorList>
            <person name="Bourdichon F."/>
            <person name="Patrone V."/>
            <person name="Fontana A."/>
            <person name="Milani G."/>
            <person name="Morelli L."/>
        </authorList>
    </citation>
    <scope>NUCLEOTIDE SEQUENCE [LARGE SCALE GENOMIC DNA]</scope>
    <source>
        <strain evidence="11">CCUG 30943</strain>
        <strain evidence="12 13">CCUG 43002</strain>
    </source>
</reference>
<keyword evidence="6" id="KW-0443">Lipid metabolism</keyword>
<evidence type="ECO:0000256" key="6">
    <source>
        <dbReference type="ARBA" id="ARBA00023098"/>
    </source>
</evidence>
<keyword evidence="5" id="KW-0520">NAD</keyword>
<evidence type="ECO:0000259" key="9">
    <source>
        <dbReference type="Pfam" id="PF00725"/>
    </source>
</evidence>
<dbReference type="PANTHER" id="PTHR43561:SF3">
    <property type="entry name" value="HYDROXYACYL-COENZYME A DEHYDROGENASE, MITOCHONDRIAL"/>
    <property type="match status" value="1"/>
</dbReference>
<comment type="caution">
    <text evidence="12">The sequence shown here is derived from an EMBL/GenBank/DDBJ whole genome shotgun (WGS) entry which is preliminary data.</text>
</comment>
<gene>
    <name evidence="12" type="ORF">HAU20_09020</name>
    <name evidence="11" type="ORF">HAU43_08880</name>
</gene>
<evidence type="ECO:0000256" key="3">
    <source>
        <dbReference type="ARBA" id="ARBA00022832"/>
    </source>
</evidence>
<dbReference type="InterPro" id="IPR036291">
    <property type="entry name" value="NAD(P)-bd_dom_sf"/>
</dbReference>
<dbReference type="PANTHER" id="PTHR43561">
    <property type="match status" value="1"/>
</dbReference>
<dbReference type="EMBL" id="JAAOCX010000012">
    <property type="protein sequence ID" value="MBJ7633191.1"/>
    <property type="molecule type" value="Genomic_DNA"/>
</dbReference>
<keyword evidence="13" id="KW-1185">Reference proteome</keyword>
<dbReference type="InterPro" id="IPR022694">
    <property type="entry name" value="3-OHacyl-CoA_DH"/>
</dbReference>
<keyword evidence="4 12" id="KW-0560">Oxidoreductase</keyword>
<dbReference type="InterPro" id="IPR052242">
    <property type="entry name" value="Mito_3-hydroxyacyl-CoA_DH"/>
</dbReference>
<evidence type="ECO:0000313" key="11">
    <source>
        <dbReference type="EMBL" id="MBJ7633191.1"/>
    </source>
</evidence>
<dbReference type="PIRSF" id="PIRSF000105">
    <property type="entry name" value="HCDH"/>
    <property type="match status" value="1"/>
</dbReference>
<dbReference type="Pfam" id="PF00725">
    <property type="entry name" value="3HCDH"/>
    <property type="match status" value="1"/>
</dbReference>
<dbReference type="AlphaFoldDB" id="A0A4Z0RI70"/>
<dbReference type="InterPro" id="IPR006176">
    <property type="entry name" value="3-OHacyl-CoA_DH_NAD-bd"/>
</dbReference>
<dbReference type="NCBIfam" id="NF006143">
    <property type="entry name" value="PRK08293.1"/>
    <property type="match status" value="1"/>
</dbReference>
<evidence type="ECO:0000256" key="4">
    <source>
        <dbReference type="ARBA" id="ARBA00023002"/>
    </source>
</evidence>
<sequence length="293" mass="31907">MSYQKVTIVGGGTLGSQIAYVSAFHGKDVTVWGRSDSSLEKAQARVARWEDGVRRDLQATDEQIAAAREHLTYVTDLGEALAGADLVIEALPEAPATKTEFYEKFAKLADPQTVVATNSSTLLPSAFAEATGRPEKFLAYHFANEIWKNNTAEIMPHPGTTPELPATFEEYSREIGMVPIMVKKEQPGYVLNSLLVPLLDAGSQLWANEIADPETIDKTWMIATGAPAGPFAIMDTVGLNTVYAINIMNPDTSHQEIAKKVKTMIDAGHIGVESGEGFYKYPNPAYLAPEFLK</sequence>
<accession>A0A4Z0RI70</accession>
<keyword evidence="3" id="KW-0276">Fatty acid metabolism</keyword>
<dbReference type="EMBL" id="JAAOCP010000011">
    <property type="protein sequence ID" value="MBJ7639522.1"/>
    <property type="molecule type" value="Genomic_DNA"/>
</dbReference>
<protein>
    <submittedName>
        <fullName evidence="12">3-hydroxyacyl-CoA dehydrogenase</fullName>
        <ecNumber evidence="12">1.1.1.35</ecNumber>
    </submittedName>
</protein>
<dbReference type="Proteomes" id="UP000808038">
    <property type="component" value="Unassembled WGS sequence"/>
</dbReference>
<feature type="domain" description="3-hydroxyacyl-CoA dehydrogenase C-terminal" evidence="9">
    <location>
        <begin position="188"/>
        <end position="281"/>
    </location>
</feature>
<evidence type="ECO:0000256" key="5">
    <source>
        <dbReference type="ARBA" id="ARBA00023027"/>
    </source>
</evidence>
<evidence type="ECO:0000259" key="10">
    <source>
        <dbReference type="Pfam" id="PF02737"/>
    </source>
</evidence>
<dbReference type="SUPFAM" id="SSF48179">
    <property type="entry name" value="6-phosphogluconate dehydrogenase C-terminal domain-like"/>
    <property type="match status" value="1"/>
</dbReference>
<dbReference type="EC" id="1.1.1.35" evidence="12"/>
<dbReference type="GO" id="GO:0070403">
    <property type="term" value="F:NAD+ binding"/>
    <property type="evidence" value="ECO:0007669"/>
    <property type="project" value="InterPro"/>
</dbReference>
<evidence type="ECO:0000313" key="13">
    <source>
        <dbReference type="Proteomes" id="UP000728106"/>
    </source>
</evidence>
<evidence type="ECO:0000313" key="12">
    <source>
        <dbReference type="EMBL" id="MBJ7639522.1"/>
    </source>
</evidence>
<dbReference type="InterPro" id="IPR013328">
    <property type="entry name" value="6PGD_dom2"/>
</dbReference>
<dbReference type="RefSeq" id="WP_135411429.1">
    <property type="nucleotide sequence ID" value="NZ_ALXH01000154.1"/>
</dbReference>
<evidence type="ECO:0000256" key="1">
    <source>
        <dbReference type="ARBA" id="ARBA00005005"/>
    </source>
</evidence>
<name>A0A4Z0RI70_WEICO</name>
<evidence type="ECO:0000256" key="8">
    <source>
        <dbReference type="PIRSR" id="PIRSR000105-1"/>
    </source>
</evidence>
<proteinExistence type="predicted"/>
<evidence type="ECO:0000256" key="7">
    <source>
        <dbReference type="ARBA" id="ARBA00049556"/>
    </source>
</evidence>
<reference evidence="12" key="1">
    <citation type="submission" date="2020-02" db="EMBL/GenBank/DDBJ databases">
        <authorList>
            <person name="Fontana A."/>
            <person name="Patrone V."/>
            <person name="Morelli L."/>
        </authorList>
    </citation>
    <scope>NUCLEOTIDE SEQUENCE</scope>
    <source>
        <strain evidence="11">CCUG 30943</strain>
        <strain evidence="12">CCUG 43002</strain>
    </source>
</reference>
<dbReference type="GO" id="GO:0003857">
    <property type="term" value="F:(3S)-3-hydroxyacyl-CoA dehydrogenase (NAD+) activity"/>
    <property type="evidence" value="ECO:0007669"/>
    <property type="project" value="UniProtKB-EC"/>
</dbReference>
<feature type="domain" description="3-hydroxyacyl-CoA dehydrogenase NAD binding" evidence="10">
    <location>
        <begin position="5"/>
        <end position="183"/>
    </location>
</feature>
<dbReference type="Gene3D" id="3.40.50.720">
    <property type="entry name" value="NAD(P)-binding Rossmann-like Domain"/>
    <property type="match status" value="1"/>
</dbReference>
<comment type="catalytic activity">
    <reaction evidence="7">
        <text>a (3S)-3-hydroxyacyl-CoA + NAD(+) = a 3-oxoacyl-CoA + NADH + H(+)</text>
        <dbReference type="Rhea" id="RHEA:22432"/>
        <dbReference type="ChEBI" id="CHEBI:15378"/>
        <dbReference type="ChEBI" id="CHEBI:57318"/>
        <dbReference type="ChEBI" id="CHEBI:57540"/>
        <dbReference type="ChEBI" id="CHEBI:57945"/>
        <dbReference type="ChEBI" id="CHEBI:90726"/>
        <dbReference type="EC" id="1.1.1.35"/>
    </reaction>
</comment>
<dbReference type="Proteomes" id="UP000728106">
    <property type="component" value="Unassembled WGS sequence"/>
</dbReference>
<evidence type="ECO:0000256" key="2">
    <source>
        <dbReference type="ARBA" id="ARBA00005086"/>
    </source>
</evidence>
<organism evidence="12 13">
    <name type="scientific">Weissella confusa</name>
    <name type="common">Lactobacillus confusus</name>
    <dbReference type="NCBI Taxonomy" id="1583"/>
    <lineage>
        <taxon>Bacteria</taxon>
        <taxon>Bacillati</taxon>
        <taxon>Bacillota</taxon>
        <taxon>Bacilli</taxon>
        <taxon>Lactobacillales</taxon>
        <taxon>Lactobacillaceae</taxon>
        <taxon>Weissella</taxon>
    </lineage>
</organism>
<dbReference type="InterPro" id="IPR008927">
    <property type="entry name" value="6-PGluconate_DH-like_C_sf"/>
</dbReference>
<comment type="pathway">
    <text evidence="2">Lipid metabolism; butanoate metabolism.</text>
</comment>
<dbReference type="SUPFAM" id="SSF51735">
    <property type="entry name" value="NAD(P)-binding Rossmann-fold domains"/>
    <property type="match status" value="1"/>
</dbReference>